<dbReference type="PANTHER" id="PTHR30572">
    <property type="entry name" value="MEMBRANE COMPONENT OF TRANSPORTER-RELATED"/>
    <property type="match status" value="1"/>
</dbReference>
<feature type="transmembrane region" description="Helical" evidence="1">
    <location>
        <begin position="21"/>
        <end position="45"/>
    </location>
</feature>
<accession>A0A2H0TXP2</accession>
<comment type="caution">
    <text evidence="3">The sequence shown here is derived from an EMBL/GenBank/DDBJ whole genome shotgun (WGS) entry which is preliminary data.</text>
</comment>
<dbReference type="Proteomes" id="UP000230852">
    <property type="component" value="Unassembled WGS sequence"/>
</dbReference>
<name>A0A2H0TXP2_9BACT</name>
<feature type="domain" description="MacB-like periplasmic core" evidence="2">
    <location>
        <begin position="21"/>
        <end position="246"/>
    </location>
</feature>
<protein>
    <recommendedName>
        <fullName evidence="2">MacB-like periplasmic core domain-containing protein</fullName>
    </recommendedName>
</protein>
<feature type="non-terminal residue" evidence="3">
    <location>
        <position position="286"/>
    </location>
</feature>
<evidence type="ECO:0000256" key="1">
    <source>
        <dbReference type="SAM" id="Phobius"/>
    </source>
</evidence>
<dbReference type="Pfam" id="PF12704">
    <property type="entry name" value="MacB_PCD"/>
    <property type="match status" value="1"/>
</dbReference>
<organism evidence="3 4">
    <name type="scientific">Candidatus Magasanikbacteria bacterium CG10_big_fil_rev_8_21_14_0_10_36_16</name>
    <dbReference type="NCBI Taxonomy" id="1974645"/>
    <lineage>
        <taxon>Bacteria</taxon>
        <taxon>Candidatus Magasanikiibacteriota</taxon>
    </lineage>
</organism>
<gene>
    <name evidence="3" type="ORF">COU28_03955</name>
</gene>
<evidence type="ECO:0000313" key="3">
    <source>
        <dbReference type="EMBL" id="PIR78006.1"/>
    </source>
</evidence>
<keyword evidence="1" id="KW-0812">Transmembrane</keyword>
<dbReference type="EMBL" id="PFBU01000075">
    <property type="protein sequence ID" value="PIR78006.1"/>
    <property type="molecule type" value="Genomic_DNA"/>
</dbReference>
<evidence type="ECO:0000259" key="2">
    <source>
        <dbReference type="Pfam" id="PF12704"/>
    </source>
</evidence>
<dbReference type="AlphaFoldDB" id="A0A2H0TXP2"/>
<dbReference type="GO" id="GO:0022857">
    <property type="term" value="F:transmembrane transporter activity"/>
    <property type="evidence" value="ECO:0007669"/>
    <property type="project" value="TreeGrafter"/>
</dbReference>
<evidence type="ECO:0000313" key="4">
    <source>
        <dbReference type="Proteomes" id="UP000230852"/>
    </source>
</evidence>
<keyword evidence="1" id="KW-1133">Transmembrane helix</keyword>
<dbReference type="PANTHER" id="PTHR30572:SF4">
    <property type="entry name" value="ABC TRANSPORTER PERMEASE YTRF"/>
    <property type="match status" value="1"/>
</dbReference>
<sequence>MDIVESVTSSWKIIARSKARSFLTMLGIVIGVMAVIIVMSVGAGAQSLIINQVKSLGSNLVVVLPGNSGKDGPPASALGIVVTTLNYGDGQEILKNGCKCIKSLAMYVTGNDTITAGDNIENNNYTGTTASYIDVEDTQVEFGRFFSEDEEKGVSRVAVLGSGIKDKLFGTEDAVGKRIRIGKTNFNVMGVMKQRGVSGFQNQDDQMFVPISTAQKLLLGIDHINYIRMKVDNADDVNGAVDSVEQVLRDRHNIGTGEVDDFSVRSMAQGLSAISSITDALKFFLV</sequence>
<reference evidence="4" key="1">
    <citation type="submission" date="2017-09" db="EMBL/GenBank/DDBJ databases">
        <title>Depth-based differentiation of microbial function through sediment-hosted aquifers and enrichment of novel symbionts in the deep terrestrial subsurface.</title>
        <authorList>
            <person name="Probst A.J."/>
            <person name="Ladd B."/>
            <person name="Jarett J.K."/>
            <person name="Geller-Mcgrath D.E."/>
            <person name="Sieber C.M.K."/>
            <person name="Emerson J.B."/>
            <person name="Anantharaman K."/>
            <person name="Thomas B.C."/>
            <person name="Malmstrom R."/>
            <person name="Stieglmeier M."/>
            <person name="Klingl A."/>
            <person name="Woyke T."/>
            <person name="Ryan C.M."/>
            <person name="Banfield J.F."/>
        </authorList>
    </citation>
    <scope>NUCLEOTIDE SEQUENCE [LARGE SCALE GENOMIC DNA]</scope>
</reference>
<proteinExistence type="predicted"/>
<dbReference type="InterPro" id="IPR050250">
    <property type="entry name" value="Macrolide_Exporter_MacB"/>
</dbReference>
<keyword evidence="1" id="KW-0472">Membrane</keyword>
<dbReference type="GO" id="GO:0005886">
    <property type="term" value="C:plasma membrane"/>
    <property type="evidence" value="ECO:0007669"/>
    <property type="project" value="TreeGrafter"/>
</dbReference>
<dbReference type="InterPro" id="IPR025857">
    <property type="entry name" value="MacB_PCD"/>
</dbReference>